<name>A0A3P5WZA8_9MICC</name>
<dbReference type="EC" id="1.-.-.-" evidence="2"/>
<feature type="domain" description="FAD-binding" evidence="1">
    <location>
        <begin position="6"/>
        <end position="326"/>
    </location>
</feature>
<dbReference type="PRINTS" id="PR00420">
    <property type="entry name" value="RNGMNOXGNASE"/>
</dbReference>
<dbReference type="InterPro" id="IPR008949">
    <property type="entry name" value="Isoprenoid_synthase_dom_sf"/>
</dbReference>
<organism evidence="2 3">
    <name type="scientific">Arthrobacter ulcerisalmonis</name>
    <dbReference type="NCBI Taxonomy" id="2483813"/>
    <lineage>
        <taxon>Bacteria</taxon>
        <taxon>Bacillati</taxon>
        <taxon>Actinomycetota</taxon>
        <taxon>Actinomycetes</taxon>
        <taxon>Micrococcales</taxon>
        <taxon>Micrococcaceae</taxon>
        <taxon>Arthrobacter</taxon>
    </lineage>
</organism>
<dbReference type="SUPFAM" id="SSF48576">
    <property type="entry name" value="Terpenoid synthases"/>
    <property type="match status" value="1"/>
</dbReference>
<gene>
    <name evidence="2" type="ORF">PSET11_01830</name>
</gene>
<evidence type="ECO:0000259" key="1">
    <source>
        <dbReference type="Pfam" id="PF01494"/>
    </source>
</evidence>
<dbReference type="InterPro" id="IPR002938">
    <property type="entry name" value="FAD-bd"/>
</dbReference>
<dbReference type="GO" id="GO:0016628">
    <property type="term" value="F:oxidoreductase activity, acting on the CH-CH group of donors, NAD or NADP as acceptor"/>
    <property type="evidence" value="ECO:0007669"/>
    <property type="project" value="InterPro"/>
</dbReference>
<evidence type="ECO:0000313" key="2">
    <source>
        <dbReference type="EMBL" id="VDC26917.1"/>
    </source>
</evidence>
<keyword evidence="2" id="KW-0560">Oxidoreductase</keyword>
<dbReference type="PANTHER" id="PTHR42685">
    <property type="entry name" value="GERANYLGERANYL DIPHOSPHATE REDUCTASE"/>
    <property type="match status" value="1"/>
</dbReference>
<dbReference type="Gene3D" id="1.10.600.10">
    <property type="entry name" value="Farnesyl Diphosphate Synthase"/>
    <property type="match status" value="1"/>
</dbReference>
<evidence type="ECO:0000313" key="3">
    <source>
        <dbReference type="Proteomes" id="UP000280861"/>
    </source>
</evidence>
<dbReference type="GO" id="GO:0008299">
    <property type="term" value="P:isoprenoid biosynthetic process"/>
    <property type="evidence" value="ECO:0007669"/>
    <property type="project" value="InterPro"/>
</dbReference>
<proteinExistence type="predicted"/>
<dbReference type="InterPro" id="IPR011777">
    <property type="entry name" value="Geranylgeranyl_Rdtase_fam"/>
</dbReference>
<dbReference type="Pfam" id="PF01494">
    <property type="entry name" value="FAD_binding_3"/>
    <property type="match status" value="1"/>
</dbReference>
<dbReference type="InterPro" id="IPR050407">
    <property type="entry name" value="Geranylgeranyl_reductase"/>
</dbReference>
<dbReference type="Pfam" id="PF00348">
    <property type="entry name" value="polyprenyl_synt"/>
    <property type="match status" value="1"/>
</dbReference>
<dbReference type="SUPFAM" id="SSF51905">
    <property type="entry name" value="FAD/NAD(P)-binding domain"/>
    <property type="match status" value="1"/>
</dbReference>
<dbReference type="PANTHER" id="PTHR42685:SF22">
    <property type="entry name" value="CONDITIONED MEDIUM FACTOR RECEPTOR 1"/>
    <property type="match status" value="1"/>
</dbReference>
<accession>A0A3P5WZA8</accession>
<dbReference type="OrthoDB" id="9795712at2"/>
<sequence>MRRDLDVDVVVVGAGPAGSATAAALAAAGHSVRVLERSVFPRDKACGDGLTPASMRELTSLGLAPTMAAYAPVRGTNLILDGTGGTHHAPIIDPGRVVPRAEFDLLLSQRAAALGAVVQHDAKVTGLTRDADGRVSGVTYQCGAASRTVTCRFVVAADGATSAIARTSGLSRRGDRMGFAVRAYMDHVPGAGDNFHVFIPLRDPATGCTLAGYGWVFPEANDAANIGVGILRTRPEDKDVNLRTVFNQFCASLVARQPQWRGMVQRGPLSGAPLPCDFDADRVAAGGVVLVGDAARLVDPLSGEGIDTALESGALAAHAISEALNCGAEDVPGYGAELERRFGQRMRAAWSLVNNREFVWGVASDTATVDRPLYQAVRSSIFSYQRPSRPPEVPATGVDQWLAGHGLREPVAAVEQALESMAADELPMLPAAVGALENRAAQRVRTALFLLCAGAAPSTREAGDGPHQLSVATELACLALVAHEDVLDSPADGHASTRSANRFAVSVGDFLLFRSFELSAQVGAGYVELMSRASADVCAGTLLGLHRGTNEADDVALLRTGTLFELPVLLGARWAGRTDSFTAAAAAVGRALGLVTAAAGSWRCGPADVPAAPSSWDRANHALTDASAGLPQDTFGRSLRALADAYRGDLLMSSEDSAAAMLTASPSS</sequence>
<dbReference type="RefSeq" id="WP_160118978.1">
    <property type="nucleotide sequence ID" value="NZ_CBCRYA010000010.1"/>
</dbReference>
<dbReference type="GO" id="GO:0071949">
    <property type="term" value="F:FAD binding"/>
    <property type="evidence" value="ECO:0007669"/>
    <property type="project" value="InterPro"/>
</dbReference>
<dbReference type="AlphaFoldDB" id="A0A3P5WZA8"/>
<dbReference type="Proteomes" id="UP000280861">
    <property type="component" value="Unassembled WGS sequence"/>
</dbReference>
<reference evidence="2 3" key="1">
    <citation type="submission" date="2018-11" db="EMBL/GenBank/DDBJ databases">
        <authorList>
            <person name="Criscuolo A."/>
        </authorList>
    </citation>
    <scope>NUCLEOTIDE SEQUENCE [LARGE SCALE GENOMIC DNA]</scope>
    <source>
        <strain evidence="2">AT11b</strain>
    </source>
</reference>
<dbReference type="Gene3D" id="3.50.50.60">
    <property type="entry name" value="FAD/NAD(P)-binding domain"/>
    <property type="match status" value="1"/>
</dbReference>
<keyword evidence="3" id="KW-1185">Reference proteome</keyword>
<dbReference type="NCBIfam" id="TIGR02032">
    <property type="entry name" value="GG-red-SF"/>
    <property type="match status" value="1"/>
</dbReference>
<dbReference type="InterPro" id="IPR036188">
    <property type="entry name" value="FAD/NAD-bd_sf"/>
</dbReference>
<dbReference type="InterPro" id="IPR000092">
    <property type="entry name" value="Polyprenyl_synt"/>
</dbReference>
<protein>
    <submittedName>
        <fullName evidence="2">Oxidoreductase/MT0587</fullName>
        <ecNumber evidence="2">1.-.-.-</ecNumber>
    </submittedName>
</protein>
<dbReference type="EMBL" id="UXAU01000025">
    <property type="protein sequence ID" value="VDC26917.1"/>
    <property type="molecule type" value="Genomic_DNA"/>
</dbReference>
<dbReference type="GO" id="GO:0004659">
    <property type="term" value="F:prenyltransferase activity"/>
    <property type="evidence" value="ECO:0007669"/>
    <property type="project" value="InterPro"/>
</dbReference>